<gene>
    <name evidence="2" type="ORF">CRP01_19395</name>
</gene>
<keyword evidence="1" id="KW-1133">Transmembrane helix</keyword>
<keyword evidence="1" id="KW-0812">Transmembrane</keyword>
<accession>A0A2D0N841</accession>
<keyword evidence="3" id="KW-1185">Reference proteome</keyword>
<feature type="transmembrane region" description="Helical" evidence="1">
    <location>
        <begin position="369"/>
        <end position="395"/>
    </location>
</feature>
<organism evidence="2 3">
    <name type="scientific">Flavilitoribacter nigricans (strain ATCC 23147 / DSM 23189 / NBRC 102662 / NCIMB 1420 / SS-2)</name>
    <name type="common">Lewinella nigricans</name>
    <dbReference type="NCBI Taxonomy" id="1122177"/>
    <lineage>
        <taxon>Bacteria</taxon>
        <taxon>Pseudomonadati</taxon>
        <taxon>Bacteroidota</taxon>
        <taxon>Saprospiria</taxon>
        <taxon>Saprospirales</taxon>
        <taxon>Lewinellaceae</taxon>
        <taxon>Flavilitoribacter</taxon>
    </lineage>
</organism>
<dbReference type="Proteomes" id="UP000223913">
    <property type="component" value="Unassembled WGS sequence"/>
</dbReference>
<dbReference type="OrthoDB" id="1489074at2"/>
<feature type="transmembrane region" description="Helical" evidence="1">
    <location>
        <begin position="343"/>
        <end position="363"/>
    </location>
</feature>
<feature type="transmembrane region" description="Helical" evidence="1">
    <location>
        <begin position="275"/>
        <end position="300"/>
    </location>
</feature>
<evidence type="ECO:0000313" key="3">
    <source>
        <dbReference type="Proteomes" id="UP000223913"/>
    </source>
</evidence>
<keyword evidence="1" id="KW-0472">Membrane</keyword>
<dbReference type="EMBL" id="PDUD01000024">
    <property type="protein sequence ID" value="PHN04684.1"/>
    <property type="molecule type" value="Genomic_DNA"/>
</dbReference>
<evidence type="ECO:0000313" key="2">
    <source>
        <dbReference type="EMBL" id="PHN04684.1"/>
    </source>
</evidence>
<feature type="transmembrane region" description="Helical" evidence="1">
    <location>
        <begin position="90"/>
        <end position="108"/>
    </location>
</feature>
<feature type="transmembrane region" description="Helical" evidence="1">
    <location>
        <begin position="140"/>
        <end position="161"/>
    </location>
</feature>
<protein>
    <submittedName>
        <fullName evidence="2">Uncharacterized protein</fullName>
    </submittedName>
</protein>
<feature type="transmembrane region" description="Helical" evidence="1">
    <location>
        <begin position="168"/>
        <end position="200"/>
    </location>
</feature>
<feature type="transmembrane region" description="Helical" evidence="1">
    <location>
        <begin position="312"/>
        <end position="331"/>
    </location>
</feature>
<dbReference type="RefSeq" id="WP_099151743.1">
    <property type="nucleotide sequence ID" value="NZ_PDUD01000024.1"/>
</dbReference>
<sequence>MERAIASDRASWVKFVVGGISLALLCWVVYKAVTTSFTHDESFTTLHFFPQGEWAILLYQHPFTSVITNNHILNTLLMKLSESIFGFSEWSLRLPNILALLPYLYFGYRLCRRLPVAWMQLAGFLVLIANPYLLDFFGVARGYGLSIGTMIASLYLLIAYVEKPAARYLLGFHLCGILSVMSNFALLNFYVAAFGCFYLLPFWKTRGLPNDFIRNWKLHAGNLLALGLLAALLFVPFRVILRNNTVSFGGKEGFFENTVRSLIERSFYEIGIPDGWINVLGVLACAAILLPAGLILQKWIRRDTAFFERHTALAITNTIAWLIPLMTIVQHHLLGQDYLEERFAIFLYPLWALNLLFTCGWLWTRSKAITTAVLGVYTLGWLLITALNLNVGYYLNWKYDKDTKHVVQLLKDYRPEDGSSRKIGVFHHLEPTLNFYRRWWEMYWMEEFNREPPNAEDDFIFTESRELEALGISAGREVLFRSEETGMVLVK</sequence>
<name>A0A2D0N841_FLAN2</name>
<feature type="transmembrane region" description="Helical" evidence="1">
    <location>
        <begin position="115"/>
        <end position="134"/>
    </location>
</feature>
<comment type="caution">
    <text evidence="2">The sequence shown here is derived from an EMBL/GenBank/DDBJ whole genome shotgun (WGS) entry which is preliminary data.</text>
</comment>
<evidence type="ECO:0000256" key="1">
    <source>
        <dbReference type="SAM" id="Phobius"/>
    </source>
</evidence>
<reference evidence="2 3" key="1">
    <citation type="submission" date="2017-10" db="EMBL/GenBank/DDBJ databases">
        <title>The draft genome sequence of Lewinella nigricans NBRC 102662.</title>
        <authorList>
            <person name="Wang K."/>
        </authorList>
    </citation>
    <scope>NUCLEOTIDE SEQUENCE [LARGE SCALE GENOMIC DNA]</scope>
    <source>
        <strain evidence="2 3">NBRC 102662</strain>
    </source>
</reference>
<feature type="transmembrane region" description="Helical" evidence="1">
    <location>
        <begin position="220"/>
        <end position="241"/>
    </location>
</feature>
<feature type="transmembrane region" description="Helical" evidence="1">
    <location>
        <begin position="12"/>
        <end position="30"/>
    </location>
</feature>
<dbReference type="AlphaFoldDB" id="A0A2D0N841"/>
<proteinExistence type="predicted"/>